<feature type="non-terminal residue" evidence="2">
    <location>
        <position position="1"/>
    </location>
</feature>
<protein>
    <submittedName>
        <fullName evidence="2">S-layer protein</fullName>
    </submittedName>
</protein>
<dbReference type="Proteomes" id="UP000324504">
    <property type="component" value="Unassembled WGS sequence"/>
</dbReference>
<reference evidence="2 3" key="1">
    <citation type="submission" date="2019-09" db="EMBL/GenBank/DDBJ databases">
        <title>Comparative analysis of L. crispatus genomes revealed niche specific adaptation to different host and body sites.</title>
        <authorList>
            <person name="Pan M."/>
            <person name="Hidalgo-Cantabrana C."/>
            <person name="Barrangou R."/>
        </authorList>
    </citation>
    <scope>NUCLEOTIDE SEQUENCE [LARGE SCALE GENOMIC DNA]</scope>
    <source>
        <strain evidence="2 3">NCK2488</strain>
    </source>
</reference>
<dbReference type="InterPro" id="IPR024968">
    <property type="entry name" value="SlpA_C_lactobacillus"/>
</dbReference>
<proteinExistence type="predicted"/>
<sequence>MHNAFFYDKNGKRVGSDKVTRYNKVTVATSTTKIGDKTYYEVIENGKATGKYINADNIDGTKRTLKHNAYVYATSKKRANKVVLKKGEEVTTYGGTYTFKNGKQYYKIGNDTKKTYVKASNF</sequence>
<dbReference type="EMBL" id="VUAV01000119">
    <property type="protein sequence ID" value="KAA8811495.1"/>
    <property type="molecule type" value="Genomic_DNA"/>
</dbReference>
<dbReference type="RefSeq" id="WP_054833087.1">
    <property type="nucleotide sequence ID" value="NZ_JAIEUH010000109.1"/>
</dbReference>
<dbReference type="Pfam" id="PF03217">
    <property type="entry name" value="SlpA"/>
    <property type="match status" value="2"/>
</dbReference>
<evidence type="ECO:0000259" key="1">
    <source>
        <dbReference type="Pfam" id="PF03217"/>
    </source>
</evidence>
<comment type="caution">
    <text evidence="2">The sequence shown here is derived from an EMBL/GenBank/DDBJ whole genome shotgun (WGS) entry which is preliminary data.</text>
</comment>
<evidence type="ECO:0000313" key="3">
    <source>
        <dbReference type="Proteomes" id="UP000324504"/>
    </source>
</evidence>
<dbReference type="GO" id="GO:0009274">
    <property type="term" value="C:peptidoglycan-based cell wall"/>
    <property type="evidence" value="ECO:0007669"/>
    <property type="project" value="InterPro"/>
</dbReference>
<feature type="domain" description="S-layer protein C-terminal" evidence="1">
    <location>
        <begin position="56"/>
        <end position="120"/>
    </location>
</feature>
<accession>A0A5M9YYZ1</accession>
<dbReference type="InterPro" id="IPR004903">
    <property type="entry name" value="S-layer_prot"/>
</dbReference>
<dbReference type="GO" id="GO:0005199">
    <property type="term" value="F:structural constituent of cell wall"/>
    <property type="evidence" value="ECO:0007669"/>
    <property type="project" value="InterPro"/>
</dbReference>
<dbReference type="PRINTS" id="PR01729">
    <property type="entry name" value="SURFACELAYER"/>
</dbReference>
<gene>
    <name evidence="2" type="ORF">F1C09_10045</name>
</gene>
<dbReference type="AlphaFoldDB" id="A0A5M9YYZ1"/>
<feature type="domain" description="S-layer protein C-terminal" evidence="1">
    <location>
        <begin position="1"/>
        <end position="55"/>
    </location>
</feature>
<dbReference type="GO" id="GO:0030115">
    <property type="term" value="C:S-layer"/>
    <property type="evidence" value="ECO:0007669"/>
    <property type="project" value="InterPro"/>
</dbReference>
<name>A0A5M9YYZ1_9LACO</name>
<organism evidence="2 3">
    <name type="scientific">Lactobacillus crispatus</name>
    <dbReference type="NCBI Taxonomy" id="47770"/>
    <lineage>
        <taxon>Bacteria</taxon>
        <taxon>Bacillati</taxon>
        <taxon>Bacillota</taxon>
        <taxon>Bacilli</taxon>
        <taxon>Lactobacillales</taxon>
        <taxon>Lactobacillaceae</taxon>
        <taxon>Lactobacillus</taxon>
    </lineage>
</organism>
<evidence type="ECO:0000313" key="2">
    <source>
        <dbReference type="EMBL" id="KAA8811495.1"/>
    </source>
</evidence>